<dbReference type="InterPro" id="IPR055713">
    <property type="entry name" value="DUF7289"/>
</dbReference>
<dbReference type="Pfam" id="PF23960">
    <property type="entry name" value="DUF7289"/>
    <property type="match status" value="1"/>
</dbReference>
<dbReference type="Proteomes" id="UP000198535">
    <property type="component" value="Unassembled WGS sequence"/>
</dbReference>
<keyword evidence="1" id="KW-0472">Membrane</keyword>
<organism evidence="2 3">
    <name type="scientific">Methanolobus profundi</name>
    <dbReference type="NCBI Taxonomy" id="487685"/>
    <lineage>
        <taxon>Archaea</taxon>
        <taxon>Methanobacteriati</taxon>
        <taxon>Methanobacteriota</taxon>
        <taxon>Stenosarchaea group</taxon>
        <taxon>Methanomicrobia</taxon>
        <taxon>Methanosarcinales</taxon>
        <taxon>Methanosarcinaceae</taxon>
        <taxon>Methanolobus</taxon>
    </lineage>
</organism>
<reference evidence="3" key="1">
    <citation type="submission" date="2016-10" db="EMBL/GenBank/DDBJ databases">
        <authorList>
            <person name="Varghese N."/>
            <person name="Submissions S."/>
        </authorList>
    </citation>
    <scope>NUCLEOTIDE SEQUENCE [LARGE SCALE GENOMIC DNA]</scope>
    <source>
        <strain evidence="3">Mob M</strain>
    </source>
</reference>
<feature type="transmembrane region" description="Helical" evidence="1">
    <location>
        <begin position="15"/>
        <end position="34"/>
    </location>
</feature>
<dbReference type="STRING" id="487685.SAMN04488696_1986"/>
<evidence type="ECO:0000256" key="1">
    <source>
        <dbReference type="SAM" id="Phobius"/>
    </source>
</evidence>
<name>A0A1I4SSB7_9EURY</name>
<dbReference type="RefSeq" id="WP_091936478.1">
    <property type="nucleotide sequence ID" value="NZ_FOUJ01000004.1"/>
</dbReference>
<evidence type="ECO:0000313" key="2">
    <source>
        <dbReference type="EMBL" id="SFM67295.1"/>
    </source>
</evidence>
<evidence type="ECO:0000313" key="3">
    <source>
        <dbReference type="Proteomes" id="UP000198535"/>
    </source>
</evidence>
<keyword evidence="3" id="KW-1185">Reference proteome</keyword>
<dbReference type="AlphaFoldDB" id="A0A1I4SSB7"/>
<keyword evidence="1" id="KW-0812">Transmembrane</keyword>
<keyword evidence="1" id="KW-1133">Transmembrane helix</keyword>
<proteinExistence type="predicted"/>
<gene>
    <name evidence="2" type="ORF">SAMN04488696_1986</name>
</gene>
<sequence length="244" mass="26353">MTQENRRDAAVSETIGYILLFAIVTLSMGVIYAIGYPALQSNIDANIFESAEQSFIVLQSNMNRVAFDQTPVKILKINLQSSSVAVSQGSSMTITYDGNPPLYISTGEVVFEKDDKTITYEMGSVLKSYPASGSVMVSEPPIYVSTIDNTTVTTIGLISVNGNDQASGKGITVLTLKHNSSIMDTTSAPTTVDIQINSTHAQKWEQYLEDIGFSITGTTDSSVTATRNNTMLILSRHVVDVDIS</sequence>
<dbReference type="OrthoDB" id="118051at2157"/>
<accession>A0A1I4SSB7</accession>
<dbReference type="EMBL" id="FOUJ01000004">
    <property type="protein sequence ID" value="SFM67295.1"/>
    <property type="molecule type" value="Genomic_DNA"/>
</dbReference>
<protein>
    <submittedName>
        <fullName evidence="2">Uncharacterized protein</fullName>
    </submittedName>
</protein>